<protein>
    <recommendedName>
        <fullName evidence="3">PLAT domain-containing protein</fullName>
    </recommendedName>
</protein>
<comment type="caution">
    <text evidence="1">The sequence shown here is derived from an EMBL/GenBank/DDBJ whole genome shotgun (WGS) entry which is preliminary data.</text>
</comment>
<accession>A0A364Y1Q0</accession>
<evidence type="ECO:0000313" key="1">
    <source>
        <dbReference type="EMBL" id="RAW00560.1"/>
    </source>
</evidence>
<organism evidence="1 2">
    <name type="scientific">Pseudochryseolinea flava</name>
    <dbReference type="NCBI Taxonomy" id="2059302"/>
    <lineage>
        <taxon>Bacteria</taxon>
        <taxon>Pseudomonadati</taxon>
        <taxon>Bacteroidota</taxon>
        <taxon>Cytophagia</taxon>
        <taxon>Cytophagales</taxon>
        <taxon>Fulvivirgaceae</taxon>
        <taxon>Pseudochryseolinea</taxon>
    </lineage>
</organism>
<gene>
    <name evidence="1" type="ORF">DQQ10_13250</name>
</gene>
<reference evidence="1 2" key="1">
    <citation type="submission" date="2018-06" db="EMBL/GenBank/DDBJ databases">
        <title>Chryseolinea flavus sp. nov., a member of the phylum Bacteroidetes isolated from soil.</title>
        <authorList>
            <person name="Li Y."/>
            <person name="Wang J."/>
        </authorList>
    </citation>
    <scope>NUCLEOTIDE SEQUENCE [LARGE SCALE GENOMIC DNA]</scope>
    <source>
        <strain evidence="1 2">SDU1-6</strain>
    </source>
</reference>
<keyword evidence="2" id="KW-1185">Reference proteome</keyword>
<sequence length="131" mass="14918">MSLTLLLSCDDDNNAEPKIEAKPAVAEIQFEIDNSDAESLDPQEVTFYLRIERLSKEDFTFTEAFDTTFTVDVKHAPLKTLVVKKIAIADVNKETLNFCGGIQWTDHKGFSSCAYWNDTAKQNVCRLYTKW</sequence>
<dbReference type="AlphaFoldDB" id="A0A364Y1Q0"/>
<dbReference type="EMBL" id="QMFY01000006">
    <property type="protein sequence ID" value="RAW00560.1"/>
    <property type="molecule type" value="Genomic_DNA"/>
</dbReference>
<proteinExistence type="predicted"/>
<name>A0A364Y1Q0_9BACT</name>
<dbReference type="Proteomes" id="UP000251889">
    <property type="component" value="Unassembled WGS sequence"/>
</dbReference>
<evidence type="ECO:0008006" key="3">
    <source>
        <dbReference type="Google" id="ProtNLM"/>
    </source>
</evidence>
<evidence type="ECO:0000313" key="2">
    <source>
        <dbReference type="Proteomes" id="UP000251889"/>
    </source>
</evidence>